<accession>A0A6J4SRY7</accession>
<dbReference type="PANTHER" id="PTHR20854">
    <property type="entry name" value="INOSITOL MONOPHOSPHATASE"/>
    <property type="match status" value="1"/>
</dbReference>
<dbReference type="GO" id="GO:0046854">
    <property type="term" value="P:phosphatidylinositol phosphate biosynthetic process"/>
    <property type="evidence" value="ECO:0007669"/>
    <property type="project" value="InterPro"/>
</dbReference>
<sequence>MTVSPDALTADWLGACRRAADGLRAVMREHPTSKERIEETGVIGEGGDRTLVIDQESEDGVFRELEKLHDAGARFQAVSEERGLVDFGSEDVTVVIDPIDGSLNAKRGLPHVGLSIAVASGFSMADVEFGYVLDLGTEEEWVARAGEGVLFCGEPLPDPPPERRTKDGKLEVVAIESSDPRWIAPHIGRLEERVHRIRAIGSVAISLCQVANTRVDGMLTLWNTRAVDCAAGQFIVRESGAHVVFPGCGDGPLDCPLDLEPHAPVVAARTEQGIEDLIGVLGR</sequence>
<evidence type="ECO:0000256" key="1">
    <source>
        <dbReference type="ARBA" id="ARBA00001033"/>
    </source>
</evidence>
<dbReference type="EMBL" id="CADCVT010000208">
    <property type="protein sequence ID" value="CAA9503674.1"/>
    <property type="molecule type" value="Genomic_DNA"/>
</dbReference>
<dbReference type="Gene3D" id="3.40.190.80">
    <property type="match status" value="1"/>
</dbReference>
<dbReference type="GO" id="GO:0008934">
    <property type="term" value="F:inositol monophosphate 1-phosphatase activity"/>
    <property type="evidence" value="ECO:0007669"/>
    <property type="project" value="TreeGrafter"/>
</dbReference>
<feature type="binding site" evidence="6">
    <location>
        <position position="100"/>
    </location>
    <ligand>
        <name>Mg(2+)</name>
        <dbReference type="ChEBI" id="CHEBI:18420"/>
        <label>1</label>
        <note>catalytic</note>
    </ligand>
</feature>
<evidence type="ECO:0000256" key="2">
    <source>
        <dbReference type="ARBA" id="ARBA00013106"/>
    </source>
</evidence>
<dbReference type="EC" id="3.1.3.25" evidence="2"/>
<dbReference type="AlphaFoldDB" id="A0A6J4SRY7"/>
<organism evidence="7">
    <name type="scientific">uncultured Solirubrobacteraceae bacterium</name>
    <dbReference type="NCBI Taxonomy" id="1162706"/>
    <lineage>
        <taxon>Bacteria</taxon>
        <taxon>Bacillati</taxon>
        <taxon>Actinomycetota</taxon>
        <taxon>Thermoleophilia</taxon>
        <taxon>Solirubrobacterales</taxon>
        <taxon>Solirubrobacteraceae</taxon>
        <taxon>environmental samples</taxon>
    </lineage>
</organism>
<feature type="binding site" evidence="6">
    <location>
        <position position="228"/>
    </location>
    <ligand>
        <name>Mg(2+)</name>
        <dbReference type="ChEBI" id="CHEBI:18420"/>
        <label>1</label>
        <note>catalytic</note>
    </ligand>
</feature>
<evidence type="ECO:0000256" key="5">
    <source>
        <dbReference type="ARBA" id="ARBA00022842"/>
    </source>
</evidence>
<keyword evidence="5 6" id="KW-0460">Magnesium</keyword>
<dbReference type="InterPro" id="IPR020550">
    <property type="entry name" value="Inositol_monophosphatase_CS"/>
</dbReference>
<dbReference type="PANTHER" id="PTHR20854:SF4">
    <property type="entry name" value="INOSITOL-1-MONOPHOSPHATASE-RELATED"/>
    <property type="match status" value="1"/>
</dbReference>
<keyword evidence="4 7" id="KW-0378">Hydrolase</keyword>
<dbReference type="PROSITE" id="PS00630">
    <property type="entry name" value="IMP_2"/>
    <property type="match status" value="1"/>
</dbReference>
<dbReference type="SUPFAM" id="SSF56655">
    <property type="entry name" value="Carbohydrate phosphatase"/>
    <property type="match status" value="1"/>
</dbReference>
<dbReference type="InterPro" id="IPR020583">
    <property type="entry name" value="Inositol_monoP_metal-BS"/>
</dbReference>
<comment type="catalytic activity">
    <reaction evidence="1">
        <text>a myo-inositol phosphate + H2O = myo-inositol + phosphate</text>
        <dbReference type="Rhea" id="RHEA:24056"/>
        <dbReference type="ChEBI" id="CHEBI:15377"/>
        <dbReference type="ChEBI" id="CHEBI:17268"/>
        <dbReference type="ChEBI" id="CHEBI:43474"/>
        <dbReference type="ChEBI" id="CHEBI:84139"/>
        <dbReference type="EC" id="3.1.3.25"/>
    </reaction>
</comment>
<feature type="binding site" evidence="6">
    <location>
        <position position="99"/>
    </location>
    <ligand>
        <name>Mg(2+)</name>
        <dbReference type="ChEBI" id="CHEBI:18420"/>
        <label>1</label>
        <note>catalytic</note>
    </ligand>
</feature>
<feature type="binding site" evidence="6">
    <location>
        <position position="80"/>
    </location>
    <ligand>
        <name>Mg(2+)</name>
        <dbReference type="ChEBI" id="CHEBI:18420"/>
        <label>1</label>
        <note>catalytic</note>
    </ligand>
</feature>
<feature type="binding site" evidence="6">
    <location>
        <position position="97"/>
    </location>
    <ligand>
        <name>Mg(2+)</name>
        <dbReference type="ChEBI" id="CHEBI:18420"/>
        <label>1</label>
        <note>catalytic</note>
    </ligand>
</feature>
<evidence type="ECO:0000256" key="3">
    <source>
        <dbReference type="ARBA" id="ARBA00022723"/>
    </source>
</evidence>
<dbReference type="GO" id="GO:0046872">
    <property type="term" value="F:metal ion binding"/>
    <property type="evidence" value="ECO:0007669"/>
    <property type="project" value="UniProtKB-KW"/>
</dbReference>
<protein>
    <recommendedName>
        <fullName evidence="2">inositol-phosphate phosphatase</fullName>
        <ecNumber evidence="2">3.1.3.25</ecNumber>
    </recommendedName>
</protein>
<keyword evidence="3 6" id="KW-0479">Metal-binding</keyword>
<gene>
    <name evidence="7" type="ORF">AVDCRST_MAG85-1922</name>
</gene>
<dbReference type="Pfam" id="PF00459">
    <property type="entry name" value="Inositol_P"/>
    <property type="match status" value="1"/>
</dbReference>
<evidence type="ECO:0000313" key="7">
    <source>
        <dbReference type="EMBL" id="CAA9503674.1"/>
    </source>
</evidence>
<comment type="cofactor">
    <cofactor evidence="6">
        <name>Mg(2+)</name>
        <dbReference type="ChEBI" id="CHEBI:18420"/>
    </cofactor>
</comment>
<dbReference type="PROSITE" id="PS00629">
    <property type="entry name" value="IMP_1"/>
    <property type="match status" value="1"/>
</dbReference>
<evidence type="ECO:0000256" key="4">
    <source>
        <dbReference type="ARBA" id="ARBA00022801"/>
    </source>
</evidence>
<dbReference type="GO" id="GO:0006020">
    <property type="term" value="P:inositol metabolic process"/>
    <property type="evidence" value="ECO:0007669"/>
    <property type="project" value="TreeGrafter"/>
</dbReference>
<reference evidence="7" key="1">
    <citation type="submission" date="2020-02" db="EMBL/GenBank/DDBJ databases">
        <authorList>
            <person name="Meier V. D."/>
        </authorList>
    </citation>
    <scope>NUCLEOTIDE SEQUENCE</scope>
    <source>
        <strain evidence="7">AVDCRST_MAG85</strain>
    </source>
</reference>
<name>A0A6J4SRY7_9ACTN</name>
<dbReference type="Gene3D" id="3.30.540.10">
    <property type="entry name" value="Fructose-1,6-Bisphosphatase, subunit A, domain 1"/>
    <property type="match status" value="1"/>
</dbReference>
<dbReference type="PRINTS" id="PR00377">
    <property type="entry name" value="IMPHPHTASES"/>
</dbReference>
<dbReference type="InterPro" id="IPR000760">
    <property type="entry name" value="Inositol_monophosphatase-like"/>
</dbReference>
<dbReference type="GO" id="GO:0007165">
    <property type="term" value="P:signal transduction"/>
    <property type="evidence" value="ECO:0007669"/>
    <property type="project" value="TreeGrafter"/>
</dbReference>
<proteinExistence type="predicted"/>
<evidence type="ECO:0000256" key="6">
    <source>
        <dbReference type="PIRSR" id="PIRSR600760-2"/>
    </source>
</evidence>